<accession>A0ABQ9HCZ5</accession>
<gene>
    <name evidence="1" type="ORF">PR048_018622</name>
</gene>
<proteinExistence type="predicted"/>
<comment type="caution">
    <text evidence="1">The sequence shown here is derived from an EMBL/GenBank/DDBJ whole genome shotgun (WGS) entry which is preliminary data.</text>
</comment>
<evidence type="ECO:0000313" key="1">
    <source>
        <dbReference type="EMBL" id="KAJ8882134.1"/>
    </source>
</evidence>
<dbReference type="EMBL" id="JARBHB010000006">
    <property type="protein sequence ID" value="KAJ8882134.1"/>
    <property type="molecule type" value="Genomic_DNA"/>
</dbReference>
<protein>
    <submittedName>
        <fullName evidence="1">Uncharacterized protein</fullName>
    </submittedName>
</protein>
<name>A0ABQ9HCZ5_9NEOP</name>
<sequence>MHGIVKRRSRRQCEGGSDARKDHMFVEGHTDSFLWCCETDQIVLSYSKANRKGLDSQENSSAAAQIANDYGEWPARISDNIRQILVEQDDKGRRFTLPNYHRKLTNGEEIQREWLLYFIRQNSIFCFCCKLFSNEKISVTSASGFSD</sequence>
<keyword evidence="2" id="KW-1185">Reference proteome</keyword>
<organism evidence="1 2">
    <name type="scientific">Dryococelus australis</name>
    <dbReference type="NCBI Taxonomy" id="614101"/>
    <lineage>
        <taxon>Eukaryota</taxon>
        <taxon>Metazoa</taxon>
        <taxon>Ecdysozoa</taxon>
        <taxon>Arthropoda</taxon>
        <taxon>Hexapoda</taxon>
        <taxon>Insecta</taxon>
        <taxon>Pterygota</taxon>
        <taxon>Neoptera</taxon>
        <taxon>Polyneoptera</taxon>
        <taxon>Phasmatodea</taxon>
        <taxon>Verophasmatodea</taxon>
        <taxon>Anareolatae</taxon>
        <taxon>Phasmatidae</taxon>
        <taxon>Eurycanthinae</taxon>
        <taxon>Dryococelus</taxon>
    </lineage>
</organism>
<dbReference type="Proteomes" id="UP001159363">
    <property type="component" value="Chromosome 5"/>
</dbReference>
<reference evidence="1 2" key="1">
    <citation type="submission" date="2023-02" db="EMBL/GenBank/DDBJ databases">
        <title>LHISI_Scaffold_Assembly.</title>
        <authorList>
            <person name="Stuart O.P."/>
            <person name="Cleave R."/>
            <person name="Magrath M.J.L."/>
            <person name="Mikheyev A.S."/>
        </authorList>
    </citation>
    <scope>NUCLEOTIDE SEQUENCE [LARGE SCALE GENOMIC DNA]</scope>
    <source>
        <strain evidence="1">Daus_M_001</strain>
        <tissue evidence="1">Leg muscle</tissue>
    </source>
</reference>
<evidence type="ECO:0000313" key="2">
    <source>
        <dbReference type="Proteomes" id="UP001159363"/>
    </source>
</evidence>